<evidence type="ECO:0000256" key="2">
    <source>
        <dbReference type="ARBA" id="ARBA00022737"/>
    </source>
</evidence>
<dbReference type="Proteomes" id="UP000248198">
    <property type="component" value="Unassembled WGS sequence"/>
</dbReference>
<accession>A0A318UIS0</accession>
<dbReference type="InterPro" id="IPR051159">
    <property type="entry name" value="Hexapeptide_acetyltransf"/>
</dbReference>
<sequence>MLVSLYKLYRYFKVRLYQRYSKLYCRLLFYLNDVDYSSFDSLGIPNLEISPKGKFSIGRMFVMINDAKSAVLGKNNRCKIVVGEGASLIIGDKIGISNVTIVSTKSIVFGNNILVGGGATIVDTDFHSLDSEDWHSANDSKNMKSSPVVIKDNVFIGMNSIILKGVTVGSNVIVAAGSVVTKNIPDNQVWGGNPAKFIKMR</sequence>
<dbReference type="OrthoDB" id="9801697at2"/>
<gene>
    <name evidence="4" type="ORF">B0O44_1029</name>
</gene>
<dbReference type="InterPro" id="IPR011004">
    <property type="entry name" value="Trimer_LpxA-like_sf"/>
</dbReference>
<keyword evidence="1 4" id="KW-0808">Transferase</keyword>
<dbReference type="PANTHER" id="PTHR23416">
    <property type="entry name" value="SIALIC ACID SYNTHASE-RELATED"/>
    <property type="match status" value="1"/>
</dbReference>
<dbReference type="AlphaFoldDB" id="A0A318UIS0"/>
<dbReference type="EMBL" id="QKLU01000002">
    <property type="protein sequence ID" value="PYF75460.1"/>
    <property type="molecule type" value="Genomic_DNA"/>
</dbReference>
<dbReference type="GO" id="GO:0016746">
    <property type="term" value="F:acyltransferase activity"/>
    <property type="evidence" value="ECO:0007669"/>
    <property type="project" value="UniProtKB-KW"/>
</dbReference>
<keyword evidence="2" id="KW-0677">Repeat</keyword>
<dbReference type="PROSITE" id="PS00101">
    <property type="entry name" value="HEXAPEP_TRANSFERASES"/>
    <property type="match status" value="1"/>
</dbReference>
<organism evidence="4 5">
    <name type="scientific">Pedobacter nutrimenti</name>
    <dbReference type="NCBI Taxonomy" id="1241337"/>
    <lineage>
        <taxon>Bacteria</taxon>
        <taxon>Pseudomonadati</taxon>
        <taxon>Bacteroidota</taxon>
        <taxon>Sphingobacteriia</taxon>
        <taxon>Sphingobacteriales</taxon>
        <taxon>Sphingobacteriaceae</taxon>
        <taxon>Pedobacter</taxon>
    </lineage>
</organism>
<evidence type="ECO:0000313" key="5">
    <source>
        <dbReference type="Proteomes" id="UP000248198"/>
    </source>
</evidence>
<dbReference type="Gene3D" id="2.160.10.10">
    <property type="entry name" value="Hexapeptide repeat proteins"/>
    <property type="match status" value="1"/>
</dbReference>
<evidence type="ECO:0000256" key="3">
    <source>
        <dbReference type="ARBA" id="ARBA00023315"/>
    </source>
</evidence>
<name>A0A318UIS0_9SPHI</name>
<reference evidence="4 5" key="1">
    <citation type="submission" date="2018-06" db="EMBL/GenBank/DDBJ databases">
        <title>Genomic Encyclopedia of Archaeal and Bacterial Type Strains, Phase II (KMG-II): from individual species to whole genera.</title>
        <authorList>
            <person name="Goeker M."/>
        </authorList>
    </citation>
    <scope>NUCLEOTIDE SEQUENCE [LARGE SCALE GENOMIC DNA]</scope>
    <source>
        <strain evidence="4 5">DSM 27372</strain>
    </source>
</reference>
<dbReference type="CDD" id="cd04647">
    <property type="entry name" value="LbH_MAT_like"/>
    <property type="match status" value="1"/>
</dbReference>
<dbReference type="InterPro" id="IPR018357">
    <property type="entry name" value="Hexapep_transf_CS"/>
</dbReference>
<dbReference type="Pfam" id="PF00132">
    <property type="entry name" value="Hexapep"/>
    <property type="match status" value="1"/>
</dbReference>
<proteinExistence type="predicted"/>
<comment type="caution">
    <text evidence="4">The sequence shown here is derived from an EMBL/GenBank/DDBJ whole genome shotgun (WGS) entry which is preliminary data.</text>
</comment>
<evidence type="ECO:0000313" key="4">
    <source>
        <dbReference type="EMBL" id="PYF75460.1"/>
    </source>
</evidence>
<keyword evidence="5" id="KW-1185">Reference proteome</keyword>
<keyword evidence="3" id="KW-0012">Acyltransferase</keyword>
<protein>
    <submittedName>
        <fullName evidence="4">Succinyltransferase-like protein</fullName>
    </submittedName>
</protein>
<evidence type="ECO:0000256" key="1">
    <source>
        <dbReference type="ARBA" id="ARBA00022679"/>
    </source>
</evidence>
<dbReference type="InterPro" id="IPR001451">
    <property type="entry name" value="Hexapep"/>
</dbReference>
<dbReference type="SUPFAM" id="SSF51161">
    <property type="entry name" value="Trimeric LpxA-like enzymes"/>
    <property type="match status" value="1"/>
</dbReference>